<dbReference type="HOGENOM" id="CLU_098314_0_0_3"/>
<name>B7K2L2_RIPO1</name>
<dbReference type="NCBIfam" id="NF033183">
    <property type="entry name" value="colliding_TM"/>
    <property type="match status" value="1"/>
</dbReference>
<protein>
    <recommendedName>
        <fullName evidence="4">Low-complexity tail membrane protein</fullName>
    </recommendedName>
</protein>
<reference evidence="3" key="1">
    <citation type="journal article" date="2011" name="MBio">
        <title>Novel metabolic attributes of the genus Cyanothece, comprising a group of unicellular nitrogen-fixing Cyanobacteria.</title>
        <authorList>
            <person name="Bandyopadhyay A."/>
            <person name="Elvitigala T."/>
            <person name="Welsh E."/>
            <person name="Stockel J."/>
            <person name="Liberton M."/>
            <person name="Min H."/>
            <person name="Sherman L.A."/>
            <person name="Pakrasi H.B."/>
        </authorList>
    </citation>
    <scope>NUCLEOTIDE SEQUENCE [LARGE SCALE GENOMIC DNA]</scope>
    <source>
        <strain evidence="3">PCC 8801</strain>
    </source>
</reference>
<keyword evidence="1" id="KW-0812">Transmembrane</keyword>
<organism evidence="2 3">
    <name type="scientific">Rippkaea orientalis (strain PCC 8801 / RF-1)</name>
    <name type="common">Cyanothece sp. (strain PCC 8801)</name>
    <dbReference type="NCBI Taxonomy" id="41431"/>
    <lineage>
        <taxon>Bacteria</taxon>
        <taxon>Bacillati</taxon>
        <taxon>Cyanobacteriota</taxon>
        <taxon>Cyanophyceae</taxon>
        <taxon>Oscillatoriophycideae</taxon>
        <taxon>Chroococcales</taxon>
        <taxon>Aphanothecaceae</taxon>
        <taxon>Rippkaea</taxon>
        <taxon>Rippkaea orientalis</taxon>
    </lineage>
</organism>
<proteinExistence type="predicted"/>
<dbReference type="eggNOG" id="ENOG502ZYH1">
    <property type="taxonomic scope" value="Bacteria"/>
</dbReference>
<dbReference type="EMBL" id="CP001287">
    <property type="protein sequence ID" value="ACK66405.1"/>
    <property type="molecule type" value="Genomic_DNA"/>
</dbReference>
<gene>
    <name evidence="2" type="ordered locus">PCC8801_2394</name>
</gene>
<dbReference type="InterPro" id="IPR049610">
    <property type="entry name" value="LCTMP-like"/>
</dbReference>
<dbReference type="Proteomes" id="UP000008204">
    <property type="component" value="Chromosome"/>
</dbReference>
<feature type="transmembrane region" description="Helical" evidence="1">
    <location>
        <begin position="39"/>
        <end position="58"/>
    </location>
</feature>
<keyword evidence="1" id="KW-0472">Membrane</keyword>
<feature type="transmembrane region" description="Helical" evidence="1">
    <location>
        <begin position="97"/>
        <end position="114"/>
    </location>
</feature>
<dbReference type="OrthoDB" id="484731at2"/>
<dbReference type="RefSeq" id="WP_012595673.1">
    <property type="nucleotide sequence ID" value="NC_011726.1"/>
</dbReference>
<evidence type="ECO:0008006" key="4">
    <source>
        <dbReference type="Google" id="ProtNLM"/>
    </source>
</evidence>
<evidence type="ECO:0000256" key="1">
    <source>
        <dbReference type="SAM" id="Phobius"/>
    </source>
</evidence>
<keyword evidence="3" id="KW-1185">Reference proteome</keyword>
<accession>B7K2L2</accession>
<evidence type="ECO:0000313" key="2">
    <source>
        <dbReference type="EMBL" id="ACK66405.1"/>
    </source>
</evidence>
<evidence type="ECO:0000313" key="3">
    <source>
        <dbReference type="Proteomes" id="UP000008204"/>
    </source>
</evidence>
<feature type="transmembrane region" description="Helical" evidence="1">
    <location>
        <begin position="12"/>
        <end position="33"/>
    </location>
</feature>
<dbReference type="STRING" id="41431.PCC8801_2394"/>
<dbReference type="KEGG" id="cyp:PCC8801_2394"/>
<dbReference type="AlphaFoldDB" id="B7K2L2"/>
<keyword evidence="1" id="KW-1133">Transmembrane helix</keyword>
<sequence>MTNFRYEPYLWLHLTGFAVAPLTLQLVWLGLAVGEPLPLFWLELLIVGLFGIVPIFWMQWTRPFDIFSILLLAVRPDSLTPEQCKILSLFKTQKHRTLTAIASLILVLILWKLYQLAPLGAMTAAILPQWRFLGLGIATIALLLSSVFVLVPVSVLGVFLTSQEAWLTTQPYPSEKILSDFTVFGLRLRKILPVESPI</sequence>
<feature type="transmembrane region" description="Helical" evidence="1">
    <location>
        <begin position="134"/>
        <end position="160"/>
    </location>
</feature>